<name>A0ACC3DQT6_9PEZI</name>
<reference evidence="1" key="1">
    <citation type="submission" date="2024-09" db="EMBL/GenBank/DDBJ databases">
        <title>Black Yeasts Isolated from many extreme environments.</title>
        <authorList>
            <person name="Coleine C."/>
            <person name="Stajich J.E."/>
            <person name="Selbmann L."/>
        </authorList>
    </citation>
    <scope>NUCLEOTIDE SEQUENCE</scope>
    <source>
        <strain evidence="1">CCFEE 5737</strain>
    </source>
</reference>
<dbReference type="Proteomes" id="UP001186974">
    <property type="component" value="Unassembled WGS sequence"/>
</dbReference>
<proteinExistence type="predicted"/>
<organism evidence="1 2">
    <name type="scientific">Coniosporium uncinatum</name>
    <dbReference type="NCBI Taxonomy" id="93489"/>
    <lineage>
        <taxon>Eukaryota</taxon>
        <taxon>Fungi</taxon>
        <taxon>Dikarya</taxon>
        <taxon>Ascomycota</taxon>
        <taxon>Pezizomycotina</taxon>
        <taxon>Dothideomycetes</taxon>
        <taxon>Dothideomycetes incertae sedis</taxon>
        <taxon>Coniosporium</taxon>
    </lineage>
</organism>
<accession>A0ACC3DQT6</accession>
<keyword evidence="2" id="KW-1185">Reference proteome</keyword>
<comment type="caution">
    <text evidence="1">The sequence shown here is derived from an EMBL/GenBank/DDBJ whole genome shotgun (WGS) entry which is preliminary data.</text>
</comment>
<evidence type="ECO:0000313" key="2">
    <source>
        <dbReference type="Proteomes" id="UP001186974"/>
    </source>
</evidence>
<sequence length="501" mass="57147">MDVPKLTDMSATSPALLLVAATLSSAFVYTIGIGLYNVYLHPLHQYPGRKLWIAYRLPFVRSTLGGRLPYELLAMHEQYGPVVRVAPDELSYTDSRAWKDIYGHHGAGEFPKDPMEYSLPVNGVANILAADRNTHGRYRRLLSHGFSEKGMREMQPHIQYYVNLLIERLKEHSRKGPQDMLQWYNWTTFDMIGDLAFGESFDCLENARTDPWIQAVFGNVKSVPFIGSLRRYGLDRLIQWITPKRLLELRMQNYLRNVDKIERRIQKGTDRGDFWDNVLEKSDFEKGTGMTKQEMISNASILVLGGSETTATLLSGTTYLLCTHAGVMKKLNAEVRSVFSDEDEIDLISVNKLDYMLAVLDESMRLYPPVPKQGCRKVPGKGAVICGRWVPGGTSVQAQQYASNHVESNFHRPSEFLPQRWLGDPEFASDDRAARQPFSMGPRNCIGTNLAYAEMRLILAKVCFNFDLQLDERSQHWIEEQQIFGLWEKGPLCVRLTPVKR</sequence>
<dbReference type="EMBL" id="JAWDJW010001529">
    <property type="protein sequence ID" value="KAK3078901.1"/>
    <property type="molecule type" value="Genomic_DNA"/>
</dbReference>
<gene>
    <name evidence="1" type="ORF">LTS18_006328</name>
</gene>
<protein>
    <submittedName>
        <fullName evidence="1">Uncharacterized protein</fullName>
    </submittedName>
</protein>
<evidence type="ECO:0000313" key="1">
    <source>
        <dbReference type="EMBL" id="KAK3078901.1"/>
    </source>
</evidence>